<dbReference type="InterPro" id="IPR027417">
    <property type="entry name" value="P-loop_NTPase"/>
</dbReference>
<reference evidence="1" key="1">
    <citation type="submission" date="2023-06" db="EMBL/GenBank/DDBJ databases">
        <title>Genome-scale phylogeny and comparative genomics of the fungal order Sordariales.</title>
        <authorList>
            <consortium name="Lawrence Berkeley National Laboratory"/>
            <person name="Hensen N."/>
            <person name="Bonometti L."/>
            <person name="Westerberg I."/>
            <person name="Brannstrom I.O."/>
            <person name="Guillou S."/>
            <person name="Cros-Aarteil S."/>
            <person name="Calhoun S."/>
            <person name="Haridas S."/>
            <person name="Kuo A."/>
            <person name="Mondo S."/>
            <person name="Pangilinan J."/>
            <person name="Riley R."/>
            <person name="Labutti K."/>
            <person name="Andreopoulos B."/>
            <person name="Lipzen A."/>
            <person name="Chen C."/>
            <person name="Yanf M."/>
            <person name="Daum C."/>
            <person name="Ng V."/>
            <person name="Clum A."/>
            <person name="Steindorff A."/>
            <person name="Ohm R."/>
            <person name="Martin F."/>
            <person name="Silar P."/>
            <person name="Natvig D."/>
            <person name="Lalanne C."/>
            <person name="Gautier V."/>
            <person name="Ament-Velasquez S.L."/>
            <person name="Kruys A."/>
            <person name="Hutchinson M.I."/>
            <person name="Powell A.J."/>
            <person name="Barry K."/>
            <person name="Miller A.N."/>
            <person name="Grigoriev I.V."/>
            <person name="Debuchy R."/>
            <person name="Gladieux P."/>
            <person name="Thoren M.H."/>
            <person name="Johannesson H."/>
        </authorList>
    </citation>
    <scope>NUCLEOTIDE SEQUENCE</scope>
    <source>
        <strain evidence="1">CBS 606.72</strain>
    </source>
</reference>
<keyword evidence="2" id="KW-1185">Reference proteome</keyword>
<dbReference type="Pfam" id="PF07931">
    <property type="entry name" value="CPT"/>
    <property type="match status" value="1"/>
</dbReference>
<dbReference type="SUPFAM" id="SSF52540">
    <property type="entry name" value="P-loop containing nucleoside triphosphate hydrolases"/>
    <property type="match status" value="1"/>
</dbReference>
<name>A0AA39WCS6_9PEZI</name>
<gene>
    <name evidence="1" type="ORF">B0T14DRAFT_500391</name>
</gene>
<proteinExistence type="predicted"/>
<evidence type="ECO:0000313" key="2">
    <source>
        <dbReference type="Proteomes" id="UP001175000"/>
    </source>
</evidence>
<comment type="caution">
    <text evidence="1">The sequence shown here is derived from an EMBL/GenBank/DDBJ whole genome shotgun (WGS) entry which is preliminary data.</text>
</comment>
<protein>
    <recommendedName>
        <fullName evidence="3">P-loop containing nucleoside triphosphate hydrolase protein</fullName>
    </recommendedName>
</protein>
<dbReference type="Gene3D" id="3.40.50.300">
    <property type="entry name" value="P-loop containing nucleotide triphosphate hydrolases"/>
    <property type="match status" value="1"/>
</dbReference>
<organism evidence="1 2">
    <name type="scientific">Immersiella caudata</name>
    <dbReference type="NCBI Taxonomy" id="314043"/>
    <lineage>
        <taxon>Eukaryota</taxon>
        <taxon>Fungi</taxon>
        <taxon>Dikarya</taxon>
        <taxon>Ascomycota</taxon>
        <taxon>Pezizomycotina</taxon>
        <taxon>Sordariomycetes</taxon>
        <taxon>Sordariomycetidae</taxon>
        <taxon>Sordariales</taxon>
        <taxon>Lasiosphaeriaceae</taxon>
        <taxon>Immersiella</taxon>
    </lineage>
</organism>
<dbReference type="Proteomes" id="UP001175000">
    <property type="component" value="Unassembled WGS sequence"/>
</dbReference>
<dbReference type="EMBL" id="JAULSU010000007">
    <property type="protein sequence ID" value="KAK0611246.1"/>
    <property type="molecule type" value="Genomic_DNA"/>
</dbReference>
<sequence>MSNPVPPPSSPPFAIILTSTHSTGKQTLAFSLSSHLSTPWLKSEPALFSASLSARSQSSRAGLSYNDVFTRIWLSKLGRLGYFSAPSRSAVLTCYAMRRQERDAIREAMGNAGVRVLFVVLWISEEVLEGRTLGAEEEGLAGRIMGAKKGDIEAPGEEELVGRGGDVMVVDSLKSVEEMDGAVKEGVGRWLAVRDKEEVKTVV</sequence>
<evidence type="ECO:0008006" key="3">
    <source>
        <dbReference type="Google" id="ProtNLM"/>
    </source>
</evidence>
<accession>A0AA39WCS6</accession>
<evidence type="ECO:0000313" key="1">
    <source>
        <dbReference type="EMBL" id="KAK0611246.1"/>
    </source>
</evidence>
<dbReference type="AlphaFoldDB" id="A0AA39WCS6"/>